<gene>
    <name evidence="2" type="ORF">J8N05_46970</name>
</gene>
<keyword evidence="2" id="KW-0614">Plasmid</keyword>
<name>A0A941BJ80_9ACTN</name>
<geneLocation type="plasmid" evidence="2">
    <name>p1</name>
</geneLocation>
<dbReference type="AlphaFoldDB" id="A0A941BJ80"/>
<comment type="caution">
    <text evidence="2">The sequence shown here is derived from an EMBL/GenBank/DDBJ whole genome shotgun (WGS) entry which is preliminary data.</text>
</comment>
<feature type="region of interest" description="Disordered" evidence="1">
    <location>
        <begin position="150"/>
        <end position="181"/>
    </location>
</feature>
<feature type="compositionally biased region" description="Basic and acidic residues" evidence="1">
    <location>
        <begin position="254"/>
        <end position="263"/>
    </location>
</feature>
<keyword evidence="3" id="KW-1185">Reference proteome</keyword>
<accession>A0A941BJ80</accession>
<dbReference type="RefSeq" id="WP_210894668.1">
    <property type="nucleotide sequence ID" value="NZ_JAGPYQ010000004.1"/>
</dbReference>
<organism evidence="2 3">
    <name type="scientific">Streptomyces liliiviolaceus</name>
    <dbReference type="NCBI Taxonomy" id="2823109"/>
    <lineage>
        <taxon>Bacteria</taxon>
        <taxon>Bacillati</taxon>
        <taxon>Actinomycetota</taxon>
        <taxon>Actinomycetes</taxon>
        <taxon>Kitasatosporales</taxon>
        <taxon>Streptomycetaceae</taxon>
        <taxon>Streptomyces</taxon>
    </lineage>
</organism>
<reference evidence="2 3" key="1">
    <citation type="submission" date="2021-04" db="EMBL/GenBank/DDBJ databases">
        <authorList>
            <person name="Tang X."/>
            <person name="Zhou X."/>
            <person name="Chen X."/>
            <person name="Cernava T."/>
            <person name="Zhang C."/>
        </authorList>
    </citation>
    <scope>NUCLEOTIDE SEQUENCE [LARGE SCALE GENOMIC DNA]</scope>
    <source>
        <strain evidence="2 3">BH-SS-21</strain>
        <plasmid evidence="2">p1</plasmid>
    </source>
</reference>
<dbReference type="Proteomes" id="UP000677413">
    <property type="component" value="Unassembled WGS sequence"/>
</dbReference>
<dbReference type="EMBL" id="JAGPYQ010000004">
    <property type="protein sequence ID" value="MBQ0855704.1"/>
    <property type="molecule type" value="Genomic_DNA"/>
</dbReference>
<evidence type="ECO:0000256" key="1">
    <source>
        <dbReference type="SAM" id="MobiDB-lite"/>
    </source>
</evidence>
<proteinExistence type="predicted"/>
<evidence type="ECO:0000313" key="3">
    <source>
        <dbReference type="Proteomes" id="UP000677413"/>
    </source>
</evidence>
<sequence length="365" mass="39564">MSDSDNSSSSVALSALADEPDFLPACVPQPRACGDTEARRTRRGRSFKPLTKQPVLTPERLVLVKELRTAYLQSELTLRKLVEDHLVHASKSQLSRLLNAEGRYPDRDTVLNLAAAVKAPQSKTWWTEAWSAGAKAEGWSESWIRDGKQGAKATEKKARAVNSTPVATPRLNQGKRGSGGEGAKLRLSAALATVIVLLMMASLVQGALGGDSDSRTSGRDKVSCSSEYRCSTYHPSPAWSDEVQTSAPTLPPDSSRDESRDYASKPGAVAPGDEYRLVPDLIERSRVSGYGVTWANGEVTLYGAYGEEVKVPSGTELGFECSTLSTNGRKMYVIPLYDGRQLFVTSLEVTVHREPVKCQAVNYGP</sequence>
<feature type="region of interest" description="Disordered" evidence="1">
    <location>
        <begin position="235"/>
        <end position="271"/>
    </location>
</feature>
<protein>
    <submittedName>
        <fullName evidence="2">Uncharacterized protein</fullName>
    </submittedName>
</protein>
<evidence type="ECO:0000313" key="2">
    <source>
        <dbReference type="EMBL" id="MBQ0855704.1"/>
    </source>
</evidence>